<dbReference type="PROSITE" id="PS00122">
    <property type="entry name" value="CARBOXYLESTERASE_B_1"/>
    <property type="match status" value="1"/>
</dbReference>
<name>A0AAN5Z2L3_FUSAU</name>
<dbReference type="PANTHER" id="PTHR43142:SF8">
    <property type="entry name" value="CARBOXYLIC ESTER HYDROLASE"/>
    <property type="match status" value="1"/>
</dbReference>
<dbReference type="PANTHER" id="PTHR43142">
    <property type="entry name" value="CARBOXYLIC ESTER HYDROLASE"/>
    <property type="match status" value="1"/>
</dbReference>
<dbReference type="Gene3D" id="3.40.50.1820">
    <property type="entry name" value="alpha/beta hydrolase"/>
    <property type="match status" value="1"/>
</dbReference>
<evidence type="ECO:0000256" key="3">
    <source>
        <dbReference type="RuleBase" id="RU361235"/>
    </source>
</evidence>
<feature type="domain" description="Carboxylesterase type B" evidence="4">
    <location>
        <begin position="19"/>
        <end position="503"/>
    </location>
</feature>
<dbReference type="EMBL" id="JAAMOD010000434">
    <property type="protein sequence ID" value="KAF5228938.1"/>
    <property type="molecule type" value="Genomic_DNA"/>
</dbReference>
<dbReference type="SUPFAM" id="SSF53474">
    <property type="entry name" value="alpha/beta-Hydrolases"/>
    <property type="match status" value="1"/>
</dbReference>
<evidence type="ECO:0000313" key="5">
    <source>
        <dbReference type="EMBL" id="KAF5228938.1"/>
    </source>
</evidence>
<dbReference type="EC" id="3.1.1.-" evidence="3"/>
<dbReference type="GO" id="GO:0016787">
    <property type="term" value="F:hydrolase activity"/>
    <property type="evidence" value="ECO:0007669"/>
    <property type="project" value="UniProtKB-KW"/>
</dbReference>
<dbReference type="InterPro" id="IPR029058">
    <property type="entry name" value="AB_hydrolase_fold"/>
</dbReference>
<dbReference type="PROSITE" id="PS00941">
    <property type="entry name" value="CARBOXYLESTERASE_B_2"/>
    <property type="match status" value="1"/>
</dbReference>
<dbReference type="InterPro" id="IPR002018">
    <property type="entry name" value="CarbesteraseB"/>
</dbReference>
<proteinExistence type="inferred from homology"/>
<dbReference type="InterPro" id="IPR019819">
    <property type="entry name" value="Carboxylesterase_B_CS"/>
</dbReference>
<keyword evidence="6" id="KW-1185">Reference proteome</keyword>
<reference evidence="5 6" key="1">
    <citation type="submission" date="2020-02" db="EMBL/GenBank/DDBJ databases">
        <title>Identification and distribution of gene clusters putatively required for synthesis of sphingolipid metabolism inhibitors in phylogenetically diverse species of the filamentous fungus Fusarium.</title>
        <authorList>
            <person name="Kim H.-S."/>
            <person name="Busman M."/>
            <person name="Brown D.W."/>
            <person name="Divon H."/>
            <person name="Uhlig S."/>
            <person name="Proctor R.H."/>
        </authorList>
    </citation>
    <scope>NUCLEOTIDE SEQUENCE [LARGE SCALE GENOMIC DNA]</scope>
    <source>
        <strain evidence="5 6">NRRL 2903</strain>
    </source>
</reference>
<evidence type="ECO:0000313" key="6">
    <source>
        <dbReference type="Proteomes" id="UP000537989"/>
    </source>
</evidence>
<dbReference type="InterPro" id="IPR019826">
    <property type="entry name" value="Carboxylesterase_B_AS"/>
</dbReference>
<gene>
    <name evidence="5" type="ORF">FAUST_10737</name>
</gene>
<dbReference type="AlphaFoldDB" id="A0AAN5Z2L3"/>
<dbReference type="Proteomes" id="UP000537989">
    <property type="component" value="Unassembled WGS sequence"/>
</dbReference>
<keyword evidence="2 3" id="KW-0378">Hydrolase</keyword>
<comment type="caution">
    <text evidence="5">The sequence shown here is derived from an EMBL/GenBank/DDBJ whole genome shotgun (WGS) entry which is preliminary data.</text>
</comment>
<organism evidence="5 6">
    <name type="scientific">Fusarium austroamericanum</name>
    <dbReference type="NCBI Taxonomy" id="282268"/>
    <lineage>
        <taxon>Eukaryota</taxon>
        <taxon>Fungi</taxon>
        <taxon>Dikarya</taxon>
        <taxon>Ascomycota</taxon>
        <taxon>Pezizomycotina</taxon>
        <taxon>Sordariomycetes</taxon>
        <taxon>Hypocreomycetidae</taxon>
        <taxon>Hypocreales</taxon>
        <taxon>Nectriaceae</taxon>
        <taxon>Fusarium</taxon>
    </lineage>
</organism>
<protein>
    <recommendedName>
        <fullName evidence="3">Carboxylic ester hydrolase</fullName>
        <ecNumber evidence="3">3.1.1.-</ecNumber>
    </recommendedName>
</protein>
<accession>A0AAN5Z2L3</accession>
<evidence type="ECO:0000256" key="1">
    <source>
        <dbReference type="ARBA" id="ARBA00005964"/>
    </source>
</evidence>
<evidence type="ECO:0000256" key="2">
    <source>
        <dbReference type="ARBA" id="ARBA00022801"/>
    </source>
</evidence>
<evidence type="ECO:0000259" key="4">
    <source>
        <dbReference type="Pfam" id="PF00135"/>
    </source>
</evidence>
<dbReference type="Pfam" id="PF00135">
    <property type="entry name" value="COesterase"/>
    <property type="match status" value="1"/>
</dbReference>
<sequence length="543" mass="61137">MGNNISYQKKSVVLDLGSKGSVRGLQYDDKACRFTGIPYAQPPTGERRWRKPVPLPESYVYGTTSEPFDATDFGAVCPQKSFQLAEAAGRGGRFSEDCLFVNIWTPVPRDDASQRKPWPVMLWMHGGWFQMGDPSHEPVMDSVELISTGKLNAVVVAIGYRLNIFGFLAAEALREESNGASAGNFGLWDQRLGAQWVQDNIAAFGGDPTNVTLAGRSAGSFSSQVHMLHDLRDASRLYNQEPLLYRRVFMDSNSMPSQPKTVAESQEQFDEVCDYFKIDSGLQSSRKLEILRSKTAEELSSMIPTLKNHFFRPVTDDLFIQQGVMEYIESPEFAAAFKSKGLKLLISEVENEETLYANFNAPTEPTIESLRAMMSNYYTPEVIDRVLALPQYPLPTNGDLTSWRNHFGQIVSDGQVRAPGRCLVESLLRHGIPISDIWRCKIAYRLSFITDKFAPLEYGVAHAADKPIWNFAIQHGPTDEERQLMKDWIKLLAAFVQDDRDYKHGTTTPDEMVVMTADRRIEVQKDTRWQELLQVGRVFAGTA</sequence>
<comment type="similarity">
    <text evidence="1 3">Belongs to the type-B carboxylesterase/lipase family.</text>
</comment>